<dbReference type="EMBL" id="JAERRH010000051">
    <property type="protein sequence ID" value="MBL1110653.1"/>
    <property type="molecule type" value="Genomic_DNA"/>
</dbReference>
<evidence type="ECO:0000313" key="2">
    <source>
        <dbReference type="Proteomes" id="UP000621386"/>
    </source>
</evidence>
<dbReference type="Proteomes" id="UP000621386">
    <property type="component" value="Unassembled WGS sequence"/>
</dbReference>
<protein>
    <recommendedName>
        <fullName evidence="3">Integrase</fullName>
    </recommendedName>
</protein>
<accession>A0ABS1PE48</accession>
<dbReference type="RefSeq" id="WP_201828054.1">
    <property type="nucleotide sequence ID" value="NZ_JAERRH010000051.1"/>
</dbReference>
<organism evidence="1 2">
    <name type="scientific">Streptomyces musisoli</name>
    <dbReference type="NCBI Taxonomy" id="2802280"/>
    <lineage>
        <taxon>Bacteria</taxon>
        <taxon>Bacillati</taxon>
        <taxon>Actinomycetota</taxon>
        <taxon>Actinomycetes</taxon>
        <taxon>Kitasatosporales</taxon>
        <taxon>Streptomycetaceae</taxon>
        <taxon>Streptomyces</taxon>
    </lineage>
</organism>
<reference evidence="1 2" key="1">
    <citation type="submission" date="2021-01" db="EMBL/GenBank/DDBJ databases">
        <title>WGS of actinomycetes isolated from Thailand.</title>
        <authorList>
            <person name="Thawai C."/>
        </authorList>
    </citation>
    <scope>NUCLEOTIDE SEQUENCE [LARGE SCALE GENOMIC DNA]</scope>
    <source>
        <strain evidence="1 2">CH5-8</strain>
    </source>
</reference>
<comment type="caution">
    <text evidence="1">The sequence shown here is derived from an EMBL/GenBank/DDBJ whole genome shotgun (WGS) entry which is preliminary data.</text>
</comment>
<gene>
    <name evidence="1" type="ORF">JK361_40000</name>
</gene>
<evidence type="ECO:0008006" key="3">
    <source>
        <dbReference type="Google" id="ProtNLM"/>
    </source>
</evidence>
<proteinExistence type="predicted"/>
<evidence type="ECO:0000313" key="1">
    <source>
        <dbReference type="EMBL" id="MBL1110653.1"/>
    </source>
</evidence>
<sequence>MIHAFQALFLVRRVSVGTLSGHGVASGSRQKPVQQTAATTDGLMIDIHRWTAA</sequence>
<keyword evidence="2" id="KW-1185">Reference proteome</keyword>
<name>A0ABS1PE48_9ACTN</name>